<protein>
    <submittedName>
        <fullName evidence="2">Uncharacterized protein</fullName>
    </submittedName>
</protein>
<dbReference type="Proteomes" id="UP001303046">
    <property type="component" value="Unassembled WGS sequence"/>
</dbReference>
<proteinExistence type="predicted"/>
<gene>
    <name evidence="2" type="primary">Necator_chrX.g23073</name>
    <name evidence="2" type="ORF">RB195_022910</name>
</gene>
<evidence type="ECO:0000313" key="2">
    <source>
        <dbReference type="EMBL" id="KAK6761991.1"/>
    </source>
</evidence>
<feature type="region of interest" description="Disordered" evidence="1">
    <location>
        <begin position="119"/>
        <end position="172"/>
    </location>
</feature>
<organism evidence="2 3">
    <name type="scientific">Necator americanus</name>
    <name type="common">Human hookworm</name>
    <dbReference type="NCBI Taxonomy" id="51031"/>
    <lineage>
        <taxon>Eukaryota</taxon>
        <taxon>Metazoa</taxon>
        <taxon>Ecdysozoa</taxon>
        <taxon>Nematoda</taxon>
        <taxon>Chromadorea</taxon>
        <taxon>Rhabditida</taxon>
        <taxon>Rhabditina</taxon>
        <taxon>Rhabditomorpha</taxon>
        <taxon>Strongyloidea</taxon>
        <taxon>Ancylostomatidae</taxon>
        <taxon>Bunostominae</taxon>
        <taxon>Necator</taxon>
    </lineage>
</organism>
<feature type="compositionally biased region" description="Basic and acidic residues" evidence="1">
    <location>
        <begin position="146"/>
        <end position="172"/>
    </location>
</feature>
<sequence length="172" mass="19786">MTEVEVGSLFGHVEKYLSSFYTDYFMTDDTNTFWNGYNKVAACENGPNYRSSARLLQAVPHEDERDMPRRCHRNVFVAKYTSILRYLRENEGSVLASDMKNSWSDRVDQRGAWVTTDSPRVLPRHNLPSGYARGYANIPRRGHAPAVHEDAGTDEKRDDKRELQKLTEGSEH</sequence>
<reference evidence="2 3" key="1">
    <citation type="submission" date="2023-08" db="EMBL/GenBank/DDBJ databases">
        <title>A Necator americanus chromosomal reference genome.</title>
        <authorList>
            <person name="Ilik V."/>
            <person name="Petrzelkova K.J."/>
            <person name="Pardy F."/>
            <person name="Fuh T."/>
            <person name="Niatou-Singa F.S."/>
            <person name="Gouil Q."/>
            <person name="Baker L."/>
            <person name="Ritchie M.E."/>
            <person name="Jex A.R."/>
            <person name="Gazzola D."/>
            <person name="Li H."/>
            <person name="Toshio Fujiwara R."/>
            <person name="Zhan B."/>
            <person name="Aroian R.V."/>
            <person name="Pafco B."/>
            <person name="Schwarz E.M."/>
        </authorList>
    </citation>
    <scope>NUCLEOTIDE SEQUENCE [LARGE SCALE GENOMIC DNA]</scope>
    <source>
        <strain evidence="2 3">Aroian</strain>
        <tissue evidence="2">Whole animal</tissue>
    </source>
</reference>
<name>A0ABR1EH27_NECAM</name>
<accession>A0ABR1EH27</accession>
<keyword evidence="3" id="KW-1185">Reference proteome</keyword>
<evidence type="ECO:0000313" key="3">
    <source>
        <dbReference type="Proteomes" id="UP001303046"/>
    </source>
</evidence>
<dbReference type="EMBL" id="JAVFWL010000006">
    <property type="protein sequence ID" value="KAK6761991.1"/>
    <property type="molecule type" value="Genomic_DNA"/>
</dbReference>
<evidence type="ECO:0000256" key="1">
    <source>
        <dbReference type="SAM" id="MobiDB-lite"/>
    </source>
</evidence>
<comment type="caution">
    <text evidence="2">The sequence shown here is derived from an EMBL/GenBank/DDBJ whole genome shotgun (WGS) entry which is preliminary data.</text>
</comment>